<dbReference type="PROSITE" id="PS51012">
    <property type="entry name" value="ABC_TM2"/>
    <property type="match status" value="1"/>
</dbReference>
<keyword evidence="9" id="KW-0046">Antibiotic resistance</keyword>
<evidence type="ECO:0000256" key="9">
    <source>
        <dbReference type="ARBA" id="ARBA00023251"/>
    </source>
</evidence>
<evidence type="ECO:0000256" key="3">
    <source>
        <dbReference type="ARBA" id="ARBA00022448"/>
    </source>
</evidence>
<comment type="caution">
    <text evidence="12">The sequence shown here is derived from an EMBL/GenBank/DDBJ whole genome shotgun (WGS) entry which is preliminary data.</text>
</comment>
<accession>A0ABV3XMT1</accession>
<feature type="transmembrane region" description="Helical" evidence="10">
    <location>
        <begin position="84"/>
        <end position="103"/>
    </location>
</feature>
<keyword evidence="7 10" id="KW-1133">Transmembrane helix</keyword>
<evidence type="ECO:0000256" key="2">
    <source>
        <dbReference type="ARBA" id="ARBA00007783"/>
    </source>
</evidence>
<proteinExistence type="inferred from homology"/>
<reference evidence="12 13" key="1">
    <citation type="submission" date="2024-06" db="EMBL/GenBank/DDBJ databases">
        <title>Draft genome sequence of Geodermatophilus badlandi, a novel member of the Geodermatophilaceae isolated from badland sedimentary rocks in the Red desert, Wyoming, USA.</title>
        <authorList>
            <person name="Ben Tekaya S."/>
            <person name="Nouioui I."/>
            <person name="Flores G.M."/>
            <person name="Shaal M.N."/>
            <person name="Bredoire F."/>
            <person name="Basile F."/>
            <person name="Van Diepen L."/>
            <person name="Ward N.L."/>
        </authorList>
    </citation>
    <scope>NUCLEOTIDE SEQUENCE [LARGE SCALE GENOMIC DNA]</scope>
    <source>
        <strain evidence="12 13">WL48A</strain>
    </source>
</reference>
<keyword evidence="4 10" id="KW-1003">Cell membrane</keyword>
<evidence type="ECO:0000256" key="8">
    <source>
        <dbReference type="ARBA" id="ARBA00023136"/>
    </source>
</evidence>
<dbReference type="InterPro" id="IPR047817">
    <property type="entry name" value="ABC2_TM_bact-type"/>
</dbReference>
<keyword evidence="6 10" id="KW-0812">Transmembrane</keyword>
<comment type="similarity">
    <text evidence="2 10">Belongs to the ABC-2 integral membrane protein family.</text>
</comment>
<evidence type="ECO:0000256" key="10">
    <source>
        <dbReference type="RuleBase" id="RU361157"/>
    </source>
</evidence>
<comment type="subcellular location">
    <subcellularLocation>
        <location evidence="1">Cell inner membrane</location>
        <topology evidence="1">Multi-pass membrane protein</topology>
    </subcellularLocation>
    <subcellularLocation>
        <location evidence="10">Cell membrane</location>
        <topology evidence="10">Multi-pass membrane protein</topology>
    </subcellularLocation>
</comment>
<feature type="transmembrane region" description="Helical" evidence="10">
    <location>
        <begin position="50"/>
        <end position="72"/>
    </location>
</feature>
<keyword evidence="8 10" id="KW-0472">Membrane</keyword>
<keyword evidence="13" id="KW-1185">Reference proteome</keyword>
<feature type="transmembrane region" description="Helical" evidence="10">
    <location>
        <begin position="158"/>
        <end position="181"/>
    </location>
</feature>
<dbReference type="Proteomes" id="UP001560045">
    <property type="component" value="Unassembled WGS sequence"/>
</dbReference>
<evidence type="ECO:0000256" key="5">
    <source>
        <dbReference type="ARBA" id="ARBA00022519"/>
    </source>
</evidence>
<evidence type="ECO:0000256" key="1">
    <source>
        <dbReference type="ARBA" id="ARBA00004429"/>
    </source>
</evidence>
<dbReference type="RefSeq" id="WP_369210216.1">
    <property type="nucleotide sequence ID" value="NZ_JBFNXQ010000126.1"/>
</dbReference>
<name>A0ABV3XMT1_9ACTN</name>
<keyword evidence="5" id="KW-0997">Cell inner membrane</keyword>
<dbReference type="PIRSF" id="PIRSF006648">
    <property type="entry name" value="DrrB"/>
    <property type="match status" value="1"/>
</dbReference>
<evidence type="ECO:0000256" key="4">
    <source>
        <dbReference type="ARBA" id="ARBA00022475"/>
    </source>
</evidence>
<keyword evidence="3 10" id="KW-0813">Transport</keyword>
<sequence length="279" mass="30573">MTGATSPSVVTVIRPRRARTLVEWGELWAYRDLLYFLTWRDIKVRYKQTALGAAWAVLQPLLTMVVFSIFFGRLAGIDPGGVPYPVFAFAALVPWTYFANAVTQASNSLVQQESVLTKVYFPRVIVPTAAVLAGLVDVSIAFVVLVGMMLAYGVLPTAAVLALPLLVLFAALTALSVALWLSALNVRYRDVRYTLPFIVQVWLFASPVAYPSSLVPEAWRPVYGLNPMVGVVDGFRWALLGDVPAPGVSFWVSVAVVLLLLVGGLAYFRRMERSFADAV</sequence>
<evidence type="ECO:0000259" key="11">
    <source>
        <dbReference type="PROSITE" id="PS51012"/>
    </source>
</evidence>
<feature type="transmembrane region" description="Helical" evidence="10">
    <location>
        <begin position="248"/>
        <end position="268"/>
    </location>
</feature>
<evidence type="ECO:0000313" key="12">
    <source>
        <dbReference type="EMBL" id="MEX5721413.1"/>
    </source>
</evidence>
<dbReference type="PANTHER" id="PTHR30413">
    <property type="entry name" value="INNER MEMBRANE TRANSPORT PERMEASE"/>
    <property type="match status" value="1"/>
</dbReference>
<evidence type="ECO:0000313" key="13">
    <source>
        <dbReference type="Proteomes" id="UP001560045"/>
    </source>
</evidence>
<dbReference type="InterPro" id="IPR013525">
    <property type="entry name" value="ABC2_TM"/>
</dbReference>
<organism evidence="12 13">
    <name type="scientific">Geodermatophilus maliterrae</name>
    <dbReference type="NCBI Taxonomy" id="3162531"/>
    <lineage>
        <taxon>Bacteria</taxon>
        <taxon>Bacillati</taxon>
        <taxon>Actinomycetota</taxon>
        <taxon>Actinomycetes</taxon>
        <taxon>Geodermatophilales</taxon>
        <taxon>Geodermatophilaceae</taxon>
        <taxon>Geodermatophilus</taxon>
    </lineage>
</organism>
<evidence type="ECO:0000256" key="6">
    <source>
        <dbReference type="ARBA" id="ARBA00022692"/>
    </source>
</evidence>
<dbReference type="EMBL" id="JBFNXQ010000126">
    <property type="protein sequence ID" value="MEX5721413.1"/>
    <property type="molecule type" value="Genomic_DNA"/>
</dbReference>
<dbReference type="PANTHER" id="PTHR30413:SF8">
    <property type="entry name" value="TRANSPORT PERMEASE PROTEIN"/>
    <property type="match status" value="1"/>
</dbReference>
<gene>
    <name evidence="12" type="ORF">ABQ292_23945</name>
</gene>
<feature type="transmembrane region" description="Helical" evidence="10">
    <location>
        <begin position="124"/>
        <end position="152"/>
    </location>
</feature>
<protein>
    <recommendedName>
        <fullName evidence="10">Transport permease protein</fullName>
    </recommendedName>
</protein>
<feature type="transmembrane region" description="Helical" evidence="10">
    <location>
        <begin position="193"/>
        <end position="210"/>
    </location>
</feature>
<dbReference type="Pfam" id="PF01061">
    <property type="entry name" value="ABC2_membrane"/>
    <property type="match status" value="1"/>
</dbReference>
<feature type="domain" description="ABC transmembrane type-2" evidence="11">
    <location>
        <begin position="51"/>
        <end position="271"/>
    </location>
</feature>
<dbReference type="InterPro" id="IPR000412">
    <property type="entry name" value="ABC_2_transport"/>
</dbReference>
<evidence type="ECO:0000256" key="7">
    <source>
        <dbReference type="ARBA" id="ARBA00022989"/>
    </source>
</evidence>